<evidence type="ECO:0000313" key="3">
    <source>
        <dbReference type="Proteomes" id="UP000676169"/>
    </source>
</evidence>
<reference evidence="2" key="1">
    <citation type="submission" date="2021-04" db="EMBL/GenBank/DDBJ databases">
        <title>Luteolibacter sp. 32A isolated from the skin of an Anderson's salamander (Ambystoma andersonii).</title>
        <authorList>
            <person name="Spergser J."/>
            <person name="Busse H.-J."/>
        </authorList>
    </citation>
    <scope>NUCLEOTIDE SEQUENCE</scope>
    <source>
        <strain evidence="2">32A</strain>
    </source>
</reference>
<dbReference type="EMBL" id="CP073100">
    <property type="protein sequence ID" value="QUE51336.1"/>
    <property type="molecule type" value="Genomic_DNA"/>
</dbReference>
<dbReference type="GO" id="GO:0016787">
    <property type="term" value="F:hydrolase activity"/>
    <property type="evidence" value="ECO:0007669"/>
    <property type="project" value="UniProtKB-KW"/>
</dbReference>
<dbReference type="PRINTS" id="PR00111">
    <property type="entry name" value="ABHYDROLASE"/>
</dbReference>
<name>A0A975G9L4_9BACT</name>
<proteinExistence type="predicted"/>
<dbReference type="SUPFAM" id="SSF53474">
    <property type="entry name" value="alpha/beta-Hydrolases"/>
    <property type="match status" value="1"/>
</dbReference>
<keyword evidence="3" id="KW-1185">Reference proteome</keyword>
<accession>A0A975G9L4</accession>
<dbReference type="AlphaFoldDB" id="A0A975G9L4"/>
<organism evidence="2 3">
    <name type="scientific">Luteolibacter ambystomatis</name>
    <dbReference type="NCBI Taxonomy" id="2824561"/>
    <lineage>
        <taxon>Bacteria</taxon>
        <taxon>Pseudomonadati</taxon>
        <taxon>Verrucomicrobiota</taxon>
        <taxon>Verrucomicrobiia</taxon>
        <taxon>Verrucomicrobiales</taxon>
        <taxon>Verrucomicrobiaceae</taxon>
        <taxon>Luteolibacter</taxon>
    </lineage>
</organism>
<dbReference type="Gene3D" id="3.40.50.1820">
    <property type="entry name" value="alpha/beta hydrolase"/>
    <property type="match status" value="1"/>
</dbReference>
<dbReference type="KEGG" id="lamb:KBB96_00195"/>
<dbReference type="InterPro" id="IPR029058">
    <property type="entry name" value="AB_hydrolase_fold"/>
</dbReference>
<sequence>MQEIHGVAAKLSRDISSCRAYAAAAMSEMDEQYWTAPDGRRLCYAEYGDPAGKPLLFFHGWPSSRLQGWILDEEAKRLGLRIISPDRPGMGRSDYAGKRTLAQWSETIRGLSDHLELAEFRVMGVSGGGPYALACAAWLPDQTKRVAVVCGAPPLVEFKDHSDLMWTYRLLLKIRRHAPGVLGRVIGLSRRISDMPSNRPPMSWILKSVPPEDRDAIEGAGGYDTFIGSFHEGIRQGGPGVVADADVYLNDWQLDFSSIRVPVTFWHGALDRNIPIRMAREVAAKVPTATTHWFEDEGHYSLPLRQLTPILEDLA</sequence>
<dbReference type="Pfam" id="PF00561">
    <property type="entry name" value="Abhydrolase_1"/>
    <property type="match status" value="1"/>
</dbReference>
<protein>
    <submittedName>
        <fullName evidence="2">Alpha/beta hydrolase</fullName>
    </submittedName>
</protein>
<dbReference type="PANTHER" id="PTHR43433:SF10">
    <property type="entry name" value="AB HYDROLASE-1 DOMAIN-CONTAINING PROTEIN"/>
    <property type="match status" value="1"/>
</dbReference>
<dbReference type="PANTHER" id="PTHR43433">
    <property type="entry name" value="HYDROLASE, ALPHA/BETA FOLD FAMILY PROTEIN"/>
    <property type="match status" value="1"/>
</dbReference>
<dbReference type="RefSeq" id="WP_211631475.1">
    <property type="nucleotide sequence ID" value="NZ_CP073100.1"/>
</dbReference>
<feature type="domain" description="AB hydrolase-1" evidence="1">
    <location>
        <begin position="53"/>
        <end position="302"/>
    </location>
</feature>
<evidence type="ECO:0000259" key="1">
    <source>
        <dbReference type="Pfam" id="PF00561"/>
    </source>
</evidence>
<evidence type="ECO:0000313" key="2">
    <source>
        <dbReference type="EMBL" id="QUE51336.1"/>
    </source>
</evidence>
<dbReference type="Proteomes" id="UP000676169">
    <property type="component" value="Chromosome"/>
</dbReference>
<dbReference type="InterPro" id="IPR000073">
    <property type="entry name" value="AB_hydrolase_1"/>
</dbReference>
<keyword evidence="2" id="KW-0378">Hydrolase</keyword>
<gene>
    <name evidence="2" type="ORF">KBB96_00195</name>
</gene>
<dbReference type="InterPro" id="IPR050471">
    <property type="entry name" value="AB_hydrolase"/>
</dbReference>